<sequence length="96" mass="11070">MAEIKGSFTKIGFSKSGFSCCSFWKYCEMGKGNCYYADNEIDSEAKEYCRCYKRYHAEPIIKKVSKQDDLFADFNEEALEDLFGGFDENLLDHIGE</sequence>
<reference evidence="2 3" key="2">
    <citation type="journal article" date="2017" name="Genome Announc.">
        <title>Draft Genome Sequences of Four Alkaliphilic Bacteria Belonging to the Anaerobacillus Genus.</title>
        <authorList>
            <person name="Bassil N.M."/>
            <person name="Lloyd J.R."/>
        </authorList>
    </citation>
    <scope>NUCLEOTIDE SEQUENCE [LARGE SCALE GENOMIC DNA]</scope>
    <source>
        <strain evidence="2 3">NB2006</strain>
    </source>
</reference>
<gene>
    <name evidence="2" type="ORF">AWH56_009000</name>
    <name evidence="1" type="ORF">AWH56_06685</name>
</gene>
<evidence type="ECO:0000313" key="2">
    <source>
        <dbReference type="EMBL" id="QOY37699.1"/>
    </source>
</evidence>
<evidence type="ECO:0000313" key="3">
    <source>
        <dbReference type="Proteomes" id="UP000180175"/>
    </source>
</evidence>
<dbReference type="Proteomes" id="UP000180175">
    <property type="component" value="Chromosome"/>
</dbReference>
<dbReference type="AlphaFoldDB" id="A0A1S2M8I0"/>
<dbReference type="RefSeq" id="WP_071316391.1">
    <property type="nucleotide sequence ID" value="NZ_CP063356.2"/>
</dbReference>
<name>A0A1S2M8I0_9BACI</name>
<reference evidence="2" key="4">
    <citation type="submission" date="2020-10" db="EMBL/GenBank/DDBJ databases">
        <authorList>
            <person name="Bassil N.M."/>
            <person name="Lloyd J.R."/>
        </authorList>
    </citation>
    <scope>NUCLEOTIDE SEQUENCE</scope>
    <source>
        <strain evidence="2">NB2006</strain>
    </source>
</reference>
<organism evidence="1 3">
    <name type="scientific">Anaerobacillus isosaccharinicus</name>
    <dbReference type="NCBI Taxonomy" id="1532552"/>
    <lineage>
        <taxon>Bacteria</taxon>
        <taxon>Bacillati</taxon>
        <taxon>Bacillota</taxon>
        <taxon>Bacilli</taxon>
        <taxon>Bacillales</taxon>
        <taxon>Bacillaceae</taxon>
        <taxon>Anaerobacillus</taxon>
    </lineage>
</organism>
<reference evidence="2 3" key="3">
    <citation type="journal article" date="2019" name="Int. J. Syst. Evol. Microbiol.">
        <title>Anaerobacillus isosaccharinicus sp. nov., an alkaliphilic bacterium which degrades isosaccharinic acid.</title>
        <authorList>
            <person name="Bassil N.M."/>
            <person name="Lloyd J.R."/>
        </authorList>
    </citation>
    <scope>NUCLEOTIDE SEQUENCE [LARGE SCALE GENOMIC DNA]</scope>
    <source>
        <strain evidence="2 3">NB2006</strain>
    </source>
</reference>
<protein>
    <submittedName>
        <fullName evidence="1">Uncharacterized protein</fullName>
    </submittedName>
</protein>
<evidence type="ECO:0000313" key="1">
    <source>
        <dbReference type="EMBL" id="OIJ21049.1"/>
    </source>
</evidence>
<dbReference type="OrthoDB" id="2943719at2"/>
<proteinExistence type="predicted"/>
<dbReference type="KEGG" id="aia:AWH56_009000"/>
<dbReference type="EMBL" id="LQXD01000060">
    <property type="protein sequence ID" value="OIJ21049.1"/>
    <property type="molecule type" value="Genomic_DNA"/>
</dbReference>
<reference evidence="1 3" key="1">
    <citation type="submission" date="2016-10" db="EMBL/GenBank/DDBJ databases">
        <title>Draft genome sequences of four alkaliphilic bacteria belonging to the Anaerobacillus genus.</title>
        <authorList>
            <person name="Bassil N.M."/>
            <person name="Lloyd J.R."/>
        </authorList>
    </citation>
    <scope>NUCLEOTIDE SEQUENCE [LARGE SCALE GENOMIC DNA]</scope>
    <source>
        <strain evidence="1 3">NB2006</strain>
    </source>
</reference>
<dbReference type="EMBL" id="CP063356">
    <property type="protein sequence ID" value="QOY37699.1"/>
    <property type="molecule type" value="Genomic_DNA"/>
</dbReference>
<keyword evidence="3" id="KW-1185">Reference proteome</keyword>
<accession>A0A1S2M8I0</accession>